<reference evidence="1 2" key="1">
    <citation type="submission" date="2019-01" db="EMBL/GenBank/DDBJ databases">
        <title>Draft genomes of a novel of Aminipila strains.</title>
        <authorList>
            <person name="Ma S."/>
        </authorList>
    </citation>
    <scope>NUCLEOTIDE SEQUENCE [LARGE SCALE GENOMIC DNA]</scope>
    <source>
        <strain evidence="2">JN-39</strain>
    </source>
</reference>
<name>A0A410PUS2_9FIRM</name>
<accession>A0A410PUS2</accession>
<dbReference type="EMBL" id="CP035281">
    <property type="protein sequence ID" value="QAT42654.1"/>
    <property type="molecule type" value="Genomic_DNA"/>
</dbReference>
<dbReference type="RefSeq" id="WP_128745304.1">
    <property type="nucleotide sequence ID" value="NZ_CP035281.1"/>
</dbReference>
<dbReference type="PROSITE" id="PS51257">
    <property type="entry name" value="PROKAR_LIPOPROTEIN"/>
    <property type="match status" value="1"/>
</dbReference>
<dbReference type="AlphaFoldDB" id="A0A410PUS2"/>
<dbReference type="KEGG" id="amij:EQM06_05115"/>
<evidence type="ECO:0000313" key="1">
    <source>
        <dbReference type="EMBL" id="QAT42654.1"/>
    </source>
</evidence>
<dbReference type="Proteomes" id="UP000287601">
    <property type="component" value="Chromosome"/>
</dbReference>
<evidence type="ECO:0000313" key="2">
    <source>
        <dbReference type="Proteomes" id="UP000287601"/>
    </source>
</evidence>
<proteinExistence type="predicted"/>
<sequence length="347" mass="38699">MSRAYRKWGLFAFISFVTLIGLSGCGLANPALQDLKNGDKLIGIFVAFEEDLKDYEMQNGDTLYYQEKKLVRADKSVEKLTDEEIQGFNNGFIVEGKRQENDCYTFDNIDGYYMGYTERNFEEDGENYSGMDSHFSDGIYDTHIDSEAKGSEGDDRIGEEIHSLQGTIGISSKKEGELAINNVYERADGSVYTKIPASNVLIVNPDSGGGVQTMSVSESYAANLTGTGLSSKEKKKTSRFSISIEQVNELKSAVIREMDNDHGLIKIVNVDLTKKDQRLQLDGKTEYVIVEEHFLDRSGKPYSKRTAYDCAQIGEADASGNETVGAHTFYRTKRNGRIALVDVNFVR</sequence>
<gene>
    <name evidence="1" type="ORF">EQM06_05115</name>
</gene>
<keyword evidence="2" id="KW-1185">Reference proteome</keyword>
<dbReference type="OrthoDB" id="2052621at2"/>
<protein>
    <submittedName>
        <fullName evidence="1">Uncharacterized protein</fullName>
    </submittedName>
</protein>
<organism evidence="1 2">
    <name type="scientific">Aminipila luticellarii</name>
    <dbReference type="NCBI Taxonomy" id="2507160"/>
    <lineage>
        <taxon>Bacteria</taxon>
        <taxon>Bacillati</taxon>
        <taxon>Bacillota</taxon>
        <taxon>Clostridia</taxon>
        <taxon>Peptostreptococcales</taxon>
        <taxon>Anaerovoracaceae</taxon>
        <taxon>Aminipila</taxon>
    </lineage>
</organism>